<dbReference type="PROSITE" id="PS50994">
    <property type="entry name" value="INTEGRASE"/>
    <property type="match status" value="1"/>
</dbReference>
<dbReference type="InterPro" id="IPR036397">
    <property type="entry name" value="RNaseH_sf"/>
</dbReference>
<feature type="region of interest" description="Disordered" evidence="2">
    <location>
        <begin position="423"/>
        <end position="452"/>
    </location>
</feature>
<dbReference type="GO" id="GO:0003676">
    <property type="term" value="F:nucleic acid binding"/>
    <property type="evidence" value="ECO:0007669"/>
    <property type="project" value="InterPro"/>
</dbReference>
<dbReference type="EC" id="2.7.7.49" evidence="1"/>
<dbReference type="EMBL" id="JAHWGI010001427">
    <property type="protein sequence ID" value="KAK3931617.1"/>
    <property type="molecule type" value="Genomic_DNA"/>
</dbReference>
<dbReference type="Proteomes" id="UP001219518">
    <property type="component" value="Unassembled WGS sequence"/>
</dbReference>
<reference evidence="4" key="1">
    <citation type="submission" date="2021-07" db="EMBL/GenBank/DDBJ databases">
        <authorList>
            <person name="Catto M.A."/>
            <person name="Jacobson A."/>
            <person name="Kennedy G."/>
            <person name="Labadie P."/>
            <person name="Hunt B.G."/>
            <person name="Srinivasan R."/>
        </authorList>
    </citation>
    <scope>NUCLEOTIDE SEQUENCE</scope>
    <source>
        <strain evidence="4">PL_HMW_Pooled</strain>
        <tissue evidence="4">Head</tissue>
    </source>
</reference>
<dbReference type="InterPro" id="IPR050951">
    <property type="entry name" value="Retrovirus_Pol_polyprotein"/>
</dbReference>
<feature type="compositionally biased region" description="Basic and acidic residues" evidence="2">
    <location>
        <begin position="976"/>
        <end position="986"/>
    </location>
</feature>
<feature type="compositionally biased region" description="Polar residues" evidence="2">
    <location>
        <begin position="263"/>
        <end position="272"/>
    </location>
</feature>
<evidence type="ECO:0000313" key="5">
    <source>
        <dbReference type="Proteomes" id="UP001219518"/>
    </source>
</evidence>
<evidence type="ECO:0000259" key="3">
    <source>
        <dbReference type="PROSITE" id="PS50994"/>
    </source>
</evidence>
<dbReference type="GO" id="GO:0003964">
    <property type="term" value="F:RNA-directed DNA polymerase activity"/>
    <property type="evidence" value="ECO:0007669"/>
    <property type="project" value="UniProtKB-EC"/>
</dbReference>
<reference evidence="4" key="2">
    <citation type="journal article" date="2023" name="BMC Genomics">
        <title>Pest status, molecular evolution, and epigenetic factors derived from the genome assembly of Frankliniella fusca, a thysanopteran phytovirus vector.</title>
        <authorList>
            <person name="Catto M.A."/>
            <person name="Labadie P.E."/>
            <person name="Jacobson A.L."/>
            <person name="Kennedy G.G."/>
            <person name="Srinivasan R."/>
            <person name="Hunt B.G."/>
        </authorList>
    </citation>
    <scope>NUCLEOTIDE SEQUENCE</scope>
    <source>
        <strain evidence="4">PL_HMW_Pooled</strain>
    </source>
</reference>
<evidence type="ECO:0000256" key="2">
    <source>
        <dbReference type="SAM" id="MobiDB-lite"/>
    </source>
</evidence>
<dbReference type="PANTHER" id="PTHR37984:SF15">
    <property type="entry name" value="INTEGRASE CATALYTIC DOMAIN-CONTAINING PROTEIN"/>
    <property type="match status" value="1"/>
</dbReference>
<dbReference type="GO" id="GO:0015074">
    <property type="term" value="P:DNA integration"/>
    <property type="evidence" value="ECO:0007669"/>
    <property type="project" value="InterPro"/>
</dbReference>
<name>A0AAE1I166_9NEOP</name>
<accession>A0AAE1I166</accession>
<dbReference type="InterPro" id="IPR041588">
    <property type="entry name" value="Integrase_H2C2"/>
</dbReference>
<organism evidence="4 5">
    <name type="scientific">Frankliniella fusca</name>
    <dbReference type="NCBI Taxonomy" id="407009"/>
    <lineage>
        <taxon>Eukaryota</taxon>
        <taxon>Metazoa</taxon>
        <taxon>Ecdysozoa</taxon>
        <taxon>Arthropoda</taxon>
        <taxon>Hexapoda</taxon>
        <taxon>Insecta</taxon>
        <taxon>Pterygota</taxon>
        <taxon>Neoptera</taxon>
        <taxon>Paraneoptera</taxon>
        <taxon>Thysanoptera</taxon>
        <taxon>Terebrantia</taxon>
        <taxon>Thripoidea</taxon>
        <taxon>Thripidae</taxon>
        <taxon>Frankliniella</taxon>
    </lineage>
</organism>
<dbReference type="Pfam" id="PF17921">
    <property type="entry name" value="Integrase_H2C2"/>
    <property type="match status" value="1"/>
</dbReference>
<dbReference type="SUPFAM" id="SSF53098">
    <property type="entry name" value="Ribonuclease H-like"/>
    <property type="match status" value="1"/>
</dbReference>
<gene>
    <name evidence="4" type="ORF">KUF71_007432</name>
</gene>
<dbReference type="InterPro" id="IPR001584">
    <property type="entry name" value="Integrase_cat-core"/>
</dbReference>
<feature type="domain" description="Integrase catalytic" evidence="3">
    <location>
        <begin position="579"/>
        <end position="742"/>
    </location>
</feature>
<keyword evidence="5" id="KW-1185">Reference proteome</keyword>
<dbReference type="InterPro" id="IPR012337">
    <property type="entry name" value="RNaseH-like_sf"/>
</dbReference>
<feature type="region of interest" description="Disordered" evidence="2">
    <location>
        <begin position="208"/>
        <end position="320"/>
    </location>
</feature>
<dbReference type="InterPro" id="IPR005162">
    <property type="entry name" value="Retrotrans_gag_dom"/>
</dbReference>
<comment type="caution">
    <text evidence="4">The sequence shown here is derived from an EMBL/GenBank/DDBJ whole genome shotgun (WGS) entry which is preliminary data.</text>
</comment>
<dbReference type="PANTHER" id="PTHR37984">
    <property type="entry name" value="PROTEIN CBG26694"/>
    <property type="match status" value="1"/>
</dbReference>
<feature type="compositionally biased region" description="Polar residues" evidence="2">
    <location>
        <begin position="952"/>
        <end position="961"/>
    </location>
</feature>
<dbReference type="Pfam" id="PF03732">
    <property type="entry name" value="Retrotrans_gag"/>
    <property type="match status" value="1"/>
</dbReference>
<protein>
    <recommendedName>
        <fullName evidence="1">RNA-directed DNA polymerase</fullName>
        <ecNumber evidence="1">2.7.7.49</ecNumber>
    </recommendedName>
</protein>
<feature type="region of interest" description="Disordered" evidence="2">
    <location>
        <begin position="937"/>
        <end position="1048"/>
    </location>
</feature>
<evidence type="ECO:0000313" key="4">
    <source>
        <dbReference type="EMBL" id="KAK3931617.1"/>
    </source>
</evidence>
<dbReference type="Pfam" id="PF12259">
    <property type="entry name" value="Baculo_F"/>
    <property type="match status" value="1"/>
</dbReference>
<dbReference type="Gene3D" id="3.30.420.10">
    <property type="entry name" value="Ribonuclease H-like superfamily/Ribonuclease H"/>
    <property type="match status" value="1"/>
</dbReference>
<dbReference type="Gene3D" id="1.10.340.70">
    <property type="match status" value="1"/>
</dbReference>
<proteinExistence type="predicted"/>
<dbReference type="InterPro" id="IPR022048">
    <property type="entry name" value="Envelope_fusion-like"/>
</dbReference>
<sequence length="1350" mass="148529">MVENGEILQRTSPEDRNMTFSAAISLIPVFSGIVGGKSYRDFSKAVAAAGQLAGCTDLQLAQAARIKLEGPASEYLDSHPDMEKAGWNKIDEALKSHFQNEPSVEESKARLMKAAQVDGESVREFATRIRLLGCKLLKLVDGDEAGNKVRQDILNQDMLTYFLKGLRADIKRFVHTHQPANLEEATRYAQAEESFLASVEQPMSILTISTPSSDRPISPSPSPPGEPLQVSKNTPLGYLVEATTDDPPSCAPIRRLGAPQAARTMSDSSDYLNGTGPARGPGHRPYSAAADGQGGDGTVRDKSHTSRVTPDPPPPTPEELLSKVKLDHLDNETRKEIEGARGTRVLVDHKPLLDLKAGEDHSALLTRMLAKIMPYSVRLEYLPGSRMPSDALSRVPPEQLEAVTLGDPGGAAPGSAARTVIPEGSLSGILPPPPPPPPDPRRRRRARGRAPMPRILPPALVDHASIQTGQAADEECQNIMSNIRLYPEFQIRNGVLVTTLRERSRVKCNRFRPLVPCALRASVVRMHHHMGHLSPKKTYDNVRANWWFPHMWARVRQEIKSCRECLEKNTPYQVTNAPLQEVPIATRCMEVIDIDLVGPLPKSTKNHEYILSMKCEFSKFLILVPLKKIDSETVCRKIDKHLISKWGTPSVVKSDNAKNLCSNTVNDYLEALRVKKVQILPYQPGGNSVEASHRTIGNMLSKMVSENKRDWASKLQMVALAMNTHVHESHGFQPQEVLTGRPLTYPWEHIVGGQAGTGSPTTYAEVLKKSVREIHATVYQRLLSSSKARLDAKKKNRFWREFAVHDMVLYRDPRLPTGKLSKRKWHGPFIVIKKHNPVSYRIRQADAPYSSFDVPLRAIKTFYRAVPLPTARPKKSLLRKHAQPKRVNKKVTWPYWMCKTRERQGPERAVPLAYAPEREADPGPGVLWQLWTEPPRARDAPVINPSAAGTPGSAQATATQPAGSAASVTSTAANGKSKESREERGRAVGAGTTGHGRSAVGPTGSSVEGERERAAGAPGAPGPAPLVAVPTGTQRPAGPAGDQPRREVSAEGNLSSGLAFVKIDSFDLAQHVWILTIDHSLDSYKDVTTTLRQDIQILHDALGRVRLHSMDETVKRLNEHVKNLVEFGLSNLASGVDDAERHLTDVKLTMTPLADAPQKSKRAALFDGGSTILKWLLGTAKATDLEALSAKIDKTANIQKDLIHFTESNLSVLNATSYLANYNKNQLRRLENATEHIAARLEELAMSFAEDLADVSRRLTASLAVSASVRIIRDVLTNVQLRIAQLEQAWSQTASVKPNSSHLYQFYSFINVAAALVSEDKVRLFLEIPLADAGRRFTAWRAISVPTTTT</sequence>
<evidence type="ECO:0000256" key="1">
    <source>
        <dbReference type="ARBA" id="ARBA00012493"/>
    </source>
</evidence>
<feature type="compositionally biased region" description="Low complexity" evidence="2">
    <location>
        <begin position="962"/>
        <end position="973"/>
    </location>
</feature>